<evidence type="ECO:0000256" key="5">
    <source>
        <dbReference type="ARBA" id="ARBA00023315"/>
    </source>
</evidence>
<dbReference type="GO" id="GO:0008899">
    <property type="term" value="F:homoserine O-succinyltransferase activity"/>
    <property type="evidence" value="ECO:0007669"/>
    <property type="project" value="UniProtKB-EC"/>
</dbReference>
<dbReference type="AlphaFoldDB" id="A0A0S2SD83"/>
<feature type="binding site" evidence="6">
    <location>
        <position position="197"/>
    </location>
    <ligand>
        <name>substrate</name>
    </ligand>
</feature>
<comment type="pathway">
    <text evidence="6">Amino-acid biosynthesis; L-methionine biosynthesis via de novo pathway; O-succinyl-L-homoserine from L-homoserine: step 1/1.</text>
</comment>
<dbReference type="GO" id="GO:0019281">
    <property type="term" value="P:L-methionine biosynthetic process from homoserine via O-succinyl-L-homoserine and cystathionine"/>
    <property type="evidence" value="ECO:0007669"/>
    <property type="project" value="InterPro"/>
</dbReference>
<dbReference type="HAMAP" id="MF_00295">
    <property type="entry name" value="MetA_acyltransf"/>
    <property type="match status" value="1"/>
</dbReference>
<keyword evidence="6" id="KW-0486">Methionine biosynthesis</keyword>
<dbReference type="NCBIfam" id="TIGR01001">
    <property type="entry name" value="metA"/>
    <property type="match status" value="1"/>
</dbReference>
<dbReference type="Proteomes" id="UP000058114">
    <property type="component" value="Chromosome"/>
</dbReference>
<dbReference type="InterPro" id="IPR029062">
    <property type="entry name" value="Class_I_gatase-like"/>
</dbReference>
<dbReference type="SUPFAM" id="SSF52317">
    <property type="entry name" value="Class I glutamine amidotransferase-like"/>
    <property type="match status" value="1"/>
</dbReference>
<dbReference type="Pfam" id="PF04204">
    <property type="entry name" value="HTS"/>
    <property type="match status" value="1"/>
</dbReference>
<comment type="subcellular location">
    <subcellularLocation>
        <location evidence="1 6">Cytoplasm</location>
    </subcellularLocation>
</comment>
<dbReference type="GO" id="GO:0004414">
    <property type="term" value="F:homoserine O-acetyltransferase activity"/>
    <property type="evidence" value="ECO:0007669"/>
    <property type="project" value="UniProtKB-UniRule"/>
</dbReference>
<dbReference type="Gene3D" id="3.40.50.880">
    <property type="match status" value="1"/>
</dbReference>
<name>A0A0S2SD83_9GAMM</name>
<proteinExistence type="inferred from homology"/>
<feature type="site" description="Important for acyl-CoA specificity" evidence="6">
    <location>
        <position position="116"/>
    </location>
</feature>
<dbReference type="EC" id="2.3.1.46" evidence="6"/>
<feature type="binding site" evidence="6">
    <location>
        <position position="254"/>
    </location>
    <ligand>
        <name>substrate</name>
    </ligand>
</feature>
<evidence type="ECO:0000256" key="2">
    <source>
        <dbReference type="ARBA" id="ARBA00022490"/>
    </source>
</evidence>
<dbReference type="PATRIC" id="fig|652.5.peg.4032"/>
<sequence length="319" mass="36853">MQGVSMPIKIPDQLPAAAVLGEENIFVMSESRAVTQNIRPLRVLILNLMPKKIETEIQLLRMLSNTPLQVHVDLLRIDDRDSRNTPQAHLENFYHDFEQVRGNNYDGMIITGAPLGLVEFEDVVYWERIGEIIRWSHEHVTSTLFLCWAVQAALKVLYGMEKQTRGEKLSGVYHHQRLVDHEPLLRGFDDEFVAPHSRYAAFDGDLIRAQTDLQIFAESEEAGVYLAATRDCRQVFVTGHPEYDALTLDQEYHRDLEAGLDPMVPVNYYPHNDPARPPRATWRSHGHLLFSNWLNYYVYQLTSYRLEDIGKVFTYANKN</sequence>
<evidence type="ECO:0000313" key="9">
    <source>
        <dbReference type="Proteomes" id="UP000058114"/>
    </source>
</evidence>
<evidence type="ECO:0000256" key="3">
    <source>
        <dbReference type="ARBA" id="ARBA00022605"/>
    </source>
</evidence>
<accession>A0A0S2SD83</accession>
<comment type="catalytic activity">
    <reaction evidence="6">
        <text>L-homoserine + succinyl-CoA = O-succinyl-L-homoserine + CoA</text>
        <dbReference type="Rhea" id="RHEA:22008"/>
        <dbReference type="ChEBI" id="CHEBI:57287"/>
        <dbReference type="ChEBI" id="CHEBI:57292"/>
        <dbReference type="ChEBI" id="CHEBI:57476"/>
        <dbReference type="ChEBI" id="CHEBI:57661"/>
        <dbReference type="EC" id="2.3.1.46"/>
    </reaction>
</comment>
<dbReference type="KEGG" id="asr:WL1483_213"/>
<comment type="caution">
    <text evidence="6">Lacks conserved residue(s) required for the propagation of feature annotation.</text>
</comment>
<dbReference type="PANTHER" id="PTHR20919:SF0">
    <property type="entry name" value="HOMOSERINE O-SUCCINYLTRANSFERASE"/>
    <property type="match status" value="1"/>
</dbReference>
<feature type="active site" evidence="6">
    <location>
        <position position="242"/>
    </location>
</feature>
<dbReference type="PANTHER" id="PTHR20919">
    <property type="entry name" value="HOMOSERINE O-SUCCINYLTRANSFERASE"/>
    <property type="match status" value="1"/>
</dbReference>
<keyword evidence="5 6" id="KW-0012">Acyltransferase</keyword>
<dbReference type="FunFam" id="3.40.50.880:FF:000004">
    <property type="entry name" value="Homoserine O-succinyltransferase"/>
    <property type="match status" value="1"/>
</dbReference>
<dbReference type="EMBL" id="CP013067">
    <property type="protein sequence ID" value="ALP39632.1"/>
    <property type="molecule type" value="Genomic_DNA"/>
</dbReference>
<evidence type="ECO:0000256" key="4">
    <source>
        <dbReference type="ARBA" id="ARBA00022679"/>
    </source>
</evidence>
<dbReference type="InterPro" id="IPR033752">
    <property type="entry name" value="MetA_family"/>
</dbReference>
<dbReference type="InterPro" id="IPR005697">
    <property type="entry name" value="HST_MetA"/>
</dbReference>
<feature type="site" description="Important for substrate specificity" evidence="6">
    <location>
        <position position="197"/>
    </location>
</feature>
<evidence type="ECO:0000256" key="7">
    <source>
        <dbReference type="PIRSR" id="PIRSR000450-1"/>
    </source>
</evidence>
<comment type="similarity">
    <text evidence="6">Belongs to the MetA family.</text>
</comment>
<protein>
    <recommendedName>
        <fullName evidence="6">Homoserine O-succinyltransferase</fullName>
        <shortName evidence="6">HST</shortName>
        <ecNumber evidence="6">2.3.1.46</ecNumber>
    </recommendedName>
    <alternativeName>
        <fullName evidence="6">Homoserine transsuccinylase</fullName>
        <shortName evidence="6">HTS</shortName>
    </alternativeName>
</protein>
<keyword evidence="4 6" id="KW-0808">Transferase</keyword>
<dbReference type="PIRSF" id="PIRSF000450">
    <property type="entry name" value="H_ser_succinyltr"/>
    <property type="match status" value="1"/>
</dbReference>
<dbReference type="UniPathway" id="UPA00051">
    <property type="reaction ID" value="UER00075"/>
</dbReference>
<dbReference type="GO" id="GO:0005737">
    <property type="term" value="C:cytoplasm"/>
    <property type="evidence" value="ECO:0007669"/>
    <property type="project" value="UniProtKB-SubCell"/>
</dbReference>
<reference evidence="9" key="1">
    <citation type="submission" date="2015-10" db="EMBL/GenBank/DDBJ databases">
        <title>Complete Genome Sequence of Aeromonas schubertii strain WL1483.</title>
        <authorList>
            <person name="Liu L."/>
        </authorList>
    </citation>
    <scope>NUCLEOTIDE SEQUENCE [LARGE SCALE GENOMIC DNA]</scope>
    <source>
        <strain evidence="9">WL1483</strain>
    </source>
</reference>
<keyword evidence="2 6" id="KW-0963">Cytoplasm</keyword>
<comment type="function">
    <text evidence="6">Transfers a succinyl group from succinyl-CoA to L-homoserine, forming succinyl-L-homoserine.</text>
</comment>
<organism evidence="8 9">
    <name type="scientific">Aeromonas schubertii</name>
    <dbReference type="NCBI Taxonomy" id="652"/>
    <lineage>
        <taxon>Bacteria</taxon>
        <taxon>Pseudomonadati</taxon>
        <taxon>Pseudomonadota</taxon>
        <taxon>Gammaproteobacteria</taxon>
        <taxon>Aeromonadales</taxon>
        <taxon>Aeromonadaceae</taxon>
        <taxon>Aeromonas</taxon>
    </lineage>
</organism>
<feature type="binding site" evidence="6">
    <location>
        <position position="168"/>
    </location>
    <ligand>
        <name>substrate</name>
    </ligand>
</feature>
<gene>
    <name evidence="8" type="primary">metA</name>
    <name evidence="6" type="synonym">metAS</name>
    <name evidence="8" type="ORF">WL1483_213</name>
</gene>
<reference evidence="8 9" key="2">
    <citation type="journal article" date="2016" name="Genome Announc.">
        <title>Complete Genome Sequence of the Highly Virulent Aeromonas schubertii Strain WL1483, Isolated from Diseased Snakehead Fish (Channa argus) in China.</title>
        <authorList>
            <person name="Liu L."/>
            <person name="Li N."/>
            <person name="Zhang D."/>
            <person name="Fu X."/>
            <person name="Shi C."/>
            <person name="Lin Q."/>
            <person name="Hao G."/>
        </authorList>
    </citation>
    <scope>NUCLEOTIDE SEQUENCE [LARGE SCALE GENOMIC DNA]</scope>
    <source>
        <strain evidence="8 9">WL1483</strain>
    </source>
</reference>
<keyword evidence="3 6" id="KW-0028">Amino-acid biosynthesis</keyword>
<feature type="active site" description="Acyl-thioester intermediate" evidence="6 7">
    <location>
        <position position="147"/>
    </location>
</feature>
<evidence type="ECO:0000256" key="1">
    <source>
        <dbReference type="ARBA" id="ARBA00004496"/>
    </source>
</evidence>
<dbReference type="CDD" id="cd03131">
    <property type="entry name" value="GATase1_HTS"/>
    <property type="match status" value="1"/>
</dbReference>
<evidence type="ECO:0000313" key="8">
    <source>
        <dbReference type="EMBL" id="ALP39632.1"/>
    </source>
</evidence>
<evidence type="ECO:0000256" key="6">
    <source>
        <dbReference type="HAMAP-Rule" id="MF_00295"/>
    </source>
</evidence>
<feature type="active site" description="Proton acceptor" evidence="6">
    <location>
        <position position="240"/>
    </location>
</feature>